<dbReference type="EMBL" id="FCQH01000023">
    <property type="protein sequence ID" value="CVL08442.1"/>
    <property type="molecule type" value="Genomic_DNA"/>
</dbReference>
<dbReference type="AlphaFoldDB" id="A0A1L7UGV2"/>
<dbReference type="RefSeq" id="XP_041691084.1">
    <property type="nucleotide sequence ID" value="XM_041825733.1"/>
</dbReference>
<gene>
    <name evidence="1" type="ORF">FMAN_05178</name>
</gene>
<accession>A0A1L7UGV2</accession>
<dbReference type="Gene3D" id="2.60.270.50">
    <property type="match status" value="1"/>
</dbReference>
<dbReference type="VEuPathDB" id="FungiDB:FMAN_05178"/>
<evidence type="ECO:0000313" key="1">
    <source>
        <dbReference type="EMBL" id="CVL08442.1"/>
    </source>
</evidence>
<keyword evidence="2" id="KW-1185">Reference proteome</keyword>
<protein>
    <recommendedName>
        <fullName evidence="3">Crystal protein ET79</fullName>
    </recommendedName>
</protein>
<evidence type="ECO:0000313" key="2">
    <source>
        <dbReference type="Proteomes" id="UP000184255"/>
    </source>
</evidence>
<name>A0A1L7UGV2_FUSMA</name>
<dbReference type="Proteomes" id="UP000184255">
    <property type="component" value="Unassembled WGS sequence"/>
</dbReference>
<organism evidence="1 2">
    <name type="scientific">Fusarium mangiferae</name>
    <name type="common">Mango malformation disease fungus</name>
    <dbReference type="NCBI Taxonomy" id="192010"/>
    <lineage>
        <taxon>Eukaryota</taxon>
        <taxon>Fungi</taxon>
        <taxon>Dikarya</taxon>
        <taxon>Ascomycota</taxon>
        <taxon>Pezizomycotina</taxon>
        <taxon>Sordariomycetes</taxon>
        <taxon>Hypocreomycetidae</taxon>
        <taxon>Hypocreales</taxon>
        <taxon>Nectriaceae</taxon>
        <taxon>Fusarium</taxon>
        <taxon>Fusarium fujikuroi species complex</taxon>
    </lineage>
</organism>
<evidence type="ECO:0008006" key="3">
    <source>
        <dbReference type="Google" id="ProtNLM"/>
    </source>
</evidence>
<dbReference type="GeneID" id="65084445"/>
<reference evidence="2" key="1">
    <citation type="journal article" date="2016" name="Genome Biol. Evol.">
        <title>Comparative 'omics' of the Fusarium fujikuroi species complex highlights differences in genetic potential and metabolite synthesis.</title>
        <authorList>
            <person name="Niehaus E.-M."/>
            <person name="Muensterkoetter M."/>
            <person name="Proctor R.H."/>
            <person name="Brown D.W."/>
            <person name="Sharon A."/>
            <person name="Idan Y."/>
            <person name="Oren-Young L."/>
            <person name="Sieber C.M."/>
            <person name="Novak O."/>
            <person name="Pencik A."/>
            <person name="Tarkowska D."/>
            <person name="Hromadova K."/>
            <person name="Freeman S."/>
            <person name="Maymon M."/>
            <person name="Elazar M."/>
            <person name="Youssef S.A."/>
            <person name="El-Shabrawy E.S.M."/>
            <person name="Shalaby A.B.A."/>
            <person name="Houterman P."/>
            <person name="Brock N.L."/>
            <person name="Burkhardt I."/>
            <person name="Tsavkelova E.A."/>
            <person name="Dickschat J.S."/>
            <person name="Galuszka P."/>
            <person name="Gueldener U."/>
            <person name="Tudzynski B."/>
        </authorList>
    </citation>
    <scope>NUCLEOTIDE SEQUENCE [LARGE SCALE GENOMIC DNA]</scope>
    <source>
        <strain evidence="2">MRC7560</strain>
    </source>
</reference>
<sequence>MGDTRSTTIKIVNSTDLILQLSDPQPLKLGQWAISPPAEIDQGQTSPTFEAIAGFAEAGVDGSVTYTSQAGAFTFYFTNPNTGPNTYNAKGPKNYKVDHTTGAGEVATVTFSIESDPTSR</sequence>
<comment type="caution">
    <text evidence="1">The sequence shown here is derived from an EMBL/GenBank/DDBJ whole genome shotgun (WGS) entry which is preliminary data.</text>
</comment>
<proteinExistence type="predicted"/>